<keyword evidence="2" id="KW-1185">Reference proteome</keyword>
<evidence type="ECO:0008006" key="3">
    <source>
        <dbReference type="Google" id="ProtNLM"/>
    </source>
</evidence>
<evidence type="ECO:0000313" key="2">
    <source>
        <dbReference type="Proteomes" id="UP001066276"/>
    </source>
</evidence>
<accession>A0AAV7TPX9</accession>
<organism evidence="1 2">
    <name type="scientific">Pleurodeles waltl</name>
    <name type="common">Iberian ribbed newt</name>
    <dbReference type="NCBI Taxonomy" id="8319"/>
    <lineage>
        <taxon>Eukaryota</taxon>
        <taxon>Metazoa</taxon>
        <taxon>Chordata</taxon>
        <taxon>Craniata</taxon>
        <taxon>Vertebrata</taxon>
        <taxon>Euteleostomi</taxon>
        <taxon>Amphibia</taxon>
        <taxon>Batrachia</taxon>
        <taxon>Caudata</taxon>
        <taxon>Salamandroidea</taxon>
        <taxon>Salamandridae</taxon>
        <taxon>Pleurodelinae</taxon>
        <taxon>Pleurodeles</taxon>
    </lineage>
</organism>
<gene>
    <name evidence="1" type="ORF">NDU88_003910</name>
</gene>
<sequence length="82" mass="8778">MPPVACPILRCHHGLRSTPKRGTLTFWASVAVAHTTASAVDVSACSPGPSILCQGRRRKEEVDTVTDACGFRGRAAWGREIC</sequence>
<comment type="caution">
    <text evidence="1">The sequence shown here is derived from an EMBL/GenBank/DDBJ whole genome shotgun (WGS) entry which is preliminary data.</text>
</comment>
<reference evidence="1" key="1">
    <citation type="journal article" date="2022" name="bioRxiv">
        <title>Sequencing and chromosome-scale assembly of the giantPleurodeles waltlgenome.</title>
        <authorList>
            <person name="Brown T."/>
            <person name="Elewa A."/>
            <person name="Iarovenko S."/>
            <person name="Subramanian E."/>
            <person name="Araus A.J."/>
            <person name="Petzold A."/>
            <person name="Susuki M."/>
            <person name="Suzuki K.-i.T."/>
            <person name="Hayashi T."/>
            <person name="Toyoda A."/>
            <person name="Oliveira C."/>
            <person name="Osipova E."/>
            <person name="Leigh N.D."/>
            <person name="Simon A."/>
            <person name="Yun M.H."/>
        </authorList>
    </citation>
    <scope>NUCLEOTIDE SEQUENCE</scope>
    <source>
        <strain evidence="1">20211129_DDA</strain>
        <tissue evidence="1">Liver</tissue>
    </source>
</reference>
<dbReference type="Proteomes" id="UP001066276">
    <property type="component" value="Chromosome 3_2"/>
</dbReference>
<dbReference type="EMBL" id="JANPWB010000006">
    <property type="protein sequence ID" value="KAJ1178668.1"/>
    <property type="molecule type" value="Genomic_DNA"/>
</dbReference>
<protein>
    <recommendedName>
        <fullName evidence="3">Secreted protein</fullName>
    </recommendedName>
</protein>
<proteinExistence type="predicted"/>
<dbReference type="AlphaFoldDB" id="A0AAV7TPX9"/>
<name>A0AAV7TPX9_PLEWA</name>
<evidence type="ECO:0000313" key="1">
    <source>
        <dbReference type="EMBL" id="KAJ1178668.1"/>
    </source>
</evidence>